<dbReference type="Proteomes" id="UP000516046">
    <property type="component" value="Chromosome"/>
</dbReference>
<dbReference type="InterPro" id="IPR036866">
    <property type="entry name" value="RibonucZ/Hydroxyglut_hydro"/>
</dbReference>
<dbReference type="PANTHER" id="PTHR47619">
    <property type="entry name" value="METALLO-HYDROLASE YYCJ-RELATED"/>
    <property type="match status" value="1"/>
</dbReference>
<organism evidence="2 3">
    <name type="scientific">Caproicibacterium amylolyticum</name>
    <dbReference type="NCBI Taxonomy" id="2766537"/>
    <lineage>
        <taxon>Bacteria</taxon>
        <taxon>Bacillati</taxon>
        <taxon>Bacillota</taxon>
        <taxon>Clostridia</taxon>
        <taxon>Eubacteriales</taxon>
        <taxon>Oscillospiraceae</taxon>
        <taxon>Caproicibacterium</taxon>
    </lineage>
</organism>
<dbReference type="Gene3D" id="3.60.15.10">
    <property type="entry name" value="Ribonuclease Z/Hydroxyacylglutathione hydrolase-like"/>
    <property type="match status" value="1"/>
</dbReference>
<dbReference type="SMART" id="SM00849">
    <property type="entry name" value="Lactamase_B"/>
    <property type="match status" value="1"/>
</dbReference>
<sequence>MARFCPLFSSSSGNSYYIGSAQEGILVDAGRSAKQITEKLDACGISREAVRGIFVTHEHTDHVQGLRVLAGRLGVPVYASAGTMQALEQMKILNGKFPTEVLGMEGTECAGMRIHPFHTSHDCAEGYGYCVETADDHKVAFATDLGYFSDEVRQNITGSELIVLESNHDIGMLQNGPYPYPLKRRILSDRGHLSNAACSEAVTGLVSSGTARIFLAHLSKENNTPDLARATSICALTQMGAEQGRDFLLEVAPRENPGKVTVF</sequence>
<dbReference type="PANTHER" id="PTHR47619:SF1">
    <property type="entry name" value="EXODEOXYRIBONUCLEASE WALJ"/>
    <property type="match status" value="1"/>
</dbReference>
<dbReference type="KEGG" id="caml:H6X83_08840"/>
<protein>
    <submittedName>
        <fullName evidence="2">MBL fold metallo-hydrolase</fullName>
    </submittedName>
</protein>
<dbReference type="InterPro" id="IPR001279">
    <property type="entry name" value="Metallo-B-lactamas"/>
</dbReference>
<name>A0A7G9WEF1_9FIRM</name>
<dbReference type="EMBL" id="CP060696">
    <property type="protein sequence ID" value="QNO17063.1"/>
    <property type="molecule type" value="Genomic_DNA"/>
</dbReference>
<dbReference type="Pfam" id="PF12706">
    <property type="entry name" value="Lactamase_B_2"/>
    <property type="match status" value="1"/>
</dbReference>
<evidence type="ECO:0000313" key="3">
    <source>
        <dbReference type="Proteomes" id="UP000516046"/>
    </source>
</evidence>
<proteinExistence type="predicted"/>
<dbReference type="GO" id="GO:0016787">
    <property type="term" value="F:hydrolase activity"/>
    <property type="evidence" value="ECO:0007669"/>
    <property type="project" value="UniProtKB-KW"/>
</dbReference>
<dbReference type="InterPro" id="IPR052533">
    <property type="entry name" value="WalJ/YycJ-like"/>
</dbReference>
<keyword evidence="3" id="KW-1185">Reference proteome</keyword>
<dbReference type="RefSeq" id="WP_212506130.1">
    <property type="nucleotide sequence ID" value="NZ_CP060696.1"/>
</dbReference>
<gene>
    <name evidence="2" type="ORF">H6X83_08840</name>
</gene>
<accession>A0A7G9WEF1</accession>
<reference evidence="2 3" key="1">
    <citation type="submission" date="2020-08" db="EMBL/GenBank/DDBJ databases">
        <authorList>
            <person name="Ren C."/>
            <person name="Gu Y."/>
            <person name="Xu Y."/>
        </authorList>
    </citation>
    <scope>NUCLEOTIDE SEQUENCE [LARGE SCALE GENOMIC DNA]</scope>
    <source>
        <strain evidence="2 3">LBM18003</strain>
    </source>
</reference>
<feature type="domain" description="Metallo-beta-lactamase" evidence="1">
    <location>
        <begin position="12"/>
        <end position="192"/>
    </location>
</feature>
<keyword evidence="2" id="KW-0378">Hydrolase</keyword>
<dbReference type="SUPFAM" id="SSF56281">
    <property type="entry name" value="Metallo-hydrolase/oxidoreductase"/>
    <property type="match status" value="1"/>
</dbReference>
<evidence type="ECO:0000313" key="2">
    <source>
        <dbReference type="EMBL" id="QNO17063.1"/>
    </source>
</evidence>
<dbReference type="AlphaFoldDB" id="A0A7G9WEF1"/>
<evidence type="ECO:0000259" key="1">
    <source>
        <dbReference type="SMART" id="SM00849"/>
    </source>
</evidence>